<protein>
    <submittedName>
        <fullName evidence="1">Hypothetical_protein</fullName>
    </submittedName>
</protein>
<dbReference type="Proteomes" id="UP001642409">
    <property type="component" value="Unassembled WGS sequence"/>
</dbReference>
<accession>A0ABP1JA51</accession>
<gene>
    <name evidence="1" type="ORF">HINF_LOCUS35009</name>
</gene>
<comment type="caution">
    <text evidence="1">The sequence shown here is derived from an EMBL/GenBank/DDBJ whole genome shotgun (WGS) entry which is preliminary data.</text>
</comment>
<organism evidence="1 2">
    <name type="scientific">Hexamita inflata</name>
    <dbReference type="NCBI Taxonomy" id="28002"/>
    <lineage>
        <taxon>Eukaryota</taxon>
        <taxon>Metamonada</taxon>
        <taxon>Diplomonadida</taxon>
        <taxon>Hexamitidae</taxon>
        <taxon>Hexamitinae</taxon>
        <taxon>Hexamita</taxon>
    </lineage>
</organism>
<name>A0ABP1JA51_9EUKA</name>
<dbReference type="EMBL" id="CAXDID020000125">
    <property type="protein sequence ID" value="CAL6033518.1"/>
    <property type="molecule type" value="Genomic_DNA"/>
</dbReference>
<evidence type="ECO:0000313" key="2">
    <source>
        <dbReference type="Proteomes" id="UP001642409"/>
    </source>
</evidence>
<proteinExistence type="predicted"/>
<evidence type="ECO:0000313" key="1">
    <source>
        <dbReference type="EMBL" id="CAL6033518.1"/>
    </source>
</evidence>
<keyword evidence="2" id="KW-1185">Reference proteome</keyword>
<reference evidence="1 2" key="1">
    <citation type="submission" date="2024-07" db="EMBL/GenBank/DDBJ databases">
        <authorList>
            <person name="Akdeniz Z."/>
        </authorList>
    </citation>
    <scope>NUCLEOTIDE SEQUENCE [LARGE SCALE GENOMIC DNA]</scope>
</reference>
<sequence>MIRRSVANEGQLHKFITVKHYRITRYRLEYDHSANNMAVLKVILKPNKYRSEFDISTEIQEISNCSATRKIVSIFESYKQYNIRYSRFKSQIGQWMVYVIQILREFEMKTGITVDSLMNDSCLLACINS</sequence>